<reference evidence="8 9" key="1">
    <citation type="submission" date="2017-01" db="EMBL/GenBank/DDBJ databases">
        <title>Genome Sequencing of a Marine Spirillum, Oceanospirillum multiglobuliferum ATCC 33336, from Japan.</title>
        <authorList>
            <person name="Carney J.G."/>
            <person name="Trachtenberg A.M."/>
            <person name="Rheaume B.A."/>
            <person name="Linnane J.D."/>
            <person name="Pitts N.L."/>
            <person name="Mykles D.L."/>
            <person name="Maclea K.S."/>
        </authorList>
    </citation>
    <scope>NUCLEOTIDE SEQUENCE [LARGE SCALE GENOMIC DNA]</scope>
    <source>
        <strain evidence="8 9">ATCC 33336</strain>
    </source>
</reference>
<comment type="subcellular location">
    <subcellularLocation>
        <location evidence="1 6">Bacterial flagellum basal body</location>
    </subcellularLocation>
</comment>
<gene>
    <name evidence="8" type="primary">flgB</name>
    <name evidence="8" type="ORF">BTE48_12390</name>
</gene>
<evidence type="ECO:0000313" key="8">
    <source>
        <dbReference type="EMBL" id="OPX54815.1"/>
    </source>
</evidence>
<dbReference type="Proteomes" id="UP000191418">
    <property type="component" value="Unassembled WGS sequence"/>
</dbReference>
<dbReference type="RefSeq" id="WP_078745964.1">
    <property type="nucleotide sequence ID" value="NZ_FUXG01000017.1"/>
</dbReference>
<dbReference type="PROSITE" id="PS00588">
    <property type="entry name" value="FLAGELLA_BB_ROD"/>
    <property type="match status" value="1"/>
</dbReference>
<evidence type="ECO:0000256" key="3">
    <source>
        <dbReference type="ARBA" id="ARBA00014376"/>
    </source>
</evidence>
<evidence type="ECO:0000259" key="7">
    <source>
        <dbReference type="Pfam" id="PF00460"/>
    </source>
</evidence>
<comment type="caution">
    <text evidence="8">The sequence shown here is derived from an EMBL/GenBank/DDBJ whole genome shotgun (WGS) entry which is preliminary data.</text>
</comment>
<protein>
    <recommendedName>
        <fullName evidence="3 6">Flagellar basal body rod protein FlgB</fullName>
    </recommendedName>
</protein>
<evidence type="ECO:0000256" key="4">
    <source>
        <dbReference type="ARBA" id="ARBA00023143"/>
    </source>
</evidence>
<comment type="subunit">
    <text evidence="6">The basal body constitutes a major portion of the flagellar organelle and consists of a number of rings mounted on a central rod.</text>
</comment>
<dbReference type="EMBL" id="MTSM01000018">
    <property type="protein sequence ID" value="OPX54815.1"/>
    <property type="molecule type" value="Genomic_DNA"/>
</dbReference>
<keyword evidence="4 6" id="KW-0975">Bacterial flagellum</keyword>
<dbReference type="NCBIfam" id="TIGR01396">
    <property type="entry name" value="FlgB"/>
    <property type="match status" value="1"/>
</dbReference>
<dbReference type="PIRSF" id="PIRSF002889">
    <property type="entry name" value="Rod_FlgB"/>
    <property type="match status" value="1"/>
</dbReference>
<keyword evidence="8" id="KW-0282">Flagellum</keyword>
<dbReference type="InterPro" id="IPR019776">
    <property type="entry name" value="Flagellar_basal_body_rod_CS"/>
</dbReference>
<comment type="function">
    <text evidence="5 6">Structural component of flagellum, the bacterial motility apparatus. Part of the rod structure of flagellar basal body.</text>
</comment>
<evidence type="ECO:0000313" key="9">
    <source>
        <dbReference type="Proteomes" id="UP000191418"/>
    </source>
</evidence>
<sequence>MTAISFKNALGIHPEALNVRSQRSEILANNIANSDTPGFKARDLDFQGILRGEYEKRDRMELNRTSHRHIPAEAVSMESGLKYRVPLQPSIDGNTVETDIEQAQYARNALEFQSSFTFLNSKFKGLTKALRSE</sequence>
<dbReference type="Pfam" id="PF00460">
    <property type="entry name" value="Flg_bb_rod"/>
    <property type="match status" value="1"/>
</dbReference>
<dbReference type="InterPro" id="IPR001444">
    <property type="entry name" value="Flag_bb_rod_N"/>
</dbReference>
<keyword evidence="9" id="KW-1185">Reference proteome</keyword>
<name>A0A1V4T2H4_9GAMM</name>
<dbReference type="STRING" id="64969.SAMN02745127_02409"/>
<feature type="domain" description="Flagellar basal body rod protein N-terminal" evidence="7">
    <location>
        <begin position="14"/>
        <end position="40"/>
    </location>
</feature>
<keyword evidence="8" id="KW-0969">Cilium</keyword>
<dbReference type="GO" id="GO:0030694">
    <property type="term" value="C:bacterial-type flagellum basal body, rod"/>
    <property type="evidence" value="ECO:0007669"/>
    <property type="project" value="InterPro"/>
</dbReference>
<dbReference type="InterPro" id="IPR006300">
    <property type="entry name" value="FlgB"/>
</dbReference>
<organism evidence="8 9">
    <name type="scientific">Oceanospirillum multiglobuliferum</name>
    <dbReference type="NCBI Taxonomy" id="64969"/>
    <lineage>
        <taxon>Bacteria</taxon>
        <taxon>Pseudomonadati</taxon>
        <taxon>Pseudomonadota</taxon>
        <taxon>Gammaproteobacteria</taxon>
        <taxon>Oceanospirillales</taxon>
        <taxon>Oceanospirillaceae</taxon>
        <taxon>Oceanospirillum</taxon>
    </lineage>
</organism>
<keyword evidence="8" id="KW-0966">Cell projection</keyword>
<proteinExistence type="inferred from homology"/>
<dbReference type="AlphaFoldDB" id="A0A1V4T2H4"/>
<accession>A0A1V4T2H4</accession>
<evidence type="ECO:0000256" key="5">
    <source>
        <dbReference type="ARBA" id="ARBA00024934"/>
    </source>
</evidence>
<evidence type="ECO:0000256" key="2">
    <source>
        <dbReference type="ARBA" id="ARBA00009677"/>
    </source>
</evidence>
<dbReference type="GO" id="GO:0071973">
    <property type="term" value="P:bacterial-type flagellum-dependent cell motility"/>
    <property type="evidence" value="ECO:0007669"/>
    <property type="project" value="InterPro"/>
</dbReference>
<comment type="similarity">
    <text evidence="2 6">Belongs to the flagella basal body rod proteins family.</text>
</comment>
<evidence type="ECO:0000256" key="1">
    <source>
        <dbReference type="ARBA" id="ARBA00004117"/>
    </source>
</evidence>
<dbReference type="OrthoDB" id="9788334at2"/>
<evidence type="ECO:0000256" key="6">
    <source>
        <dbReference type="PIRNR" id="PIRNR002889"/>
    </source>
</evidence>